<evidence type="ECO:0000313" key="4">
    <source>
        <dbReference type="Proteomes" id="UP000544095"/>
    </source>
</evidence>
<protein>
    <recommendedName>
        <fullName evidence="2">BTB domain-containing protein</fullName>
    </recommendedName>
</protein>
<evidence type="ECO:0000313" key="3">
    <source>
        <dbReference type="EMBL" id="KAF5572219.1"/>
    </source>
</evidence>
<feature type="compositionally biased region" description="Pro residues" evidence="1">
    <location>
        <begin position="1"/>
        <end position="10"/>
    </location>
</feature>
<dbReference type="Proteomes" id="UP000544095">
    <property type="component" value="Unassembled WGS sequence"/>
</dbReference>
<sequence length="381" mass="42743">MEENPPPPHSPPRDTRARAAQDVEARATSPTPAPRERSRAASYSSAGCEYRNDNHDYIEESIGISIHAALATLIHSEKFSDMTIICGERQFKTHRAVVCTQSPFFDKALSGDYVESTSRSIELPEDDPDVVERFLEFLYTGTYTDGVNFTWGKPSTAALLDPETVIQNLQQPACGSQEEDMSSTEEEGSQEGDTEGDQEGDQEEFQEGSQDGSQDWITDDEPDEEYNEYDEQAGSPSDNGEAVGDEKSELTKAAEAVAEGRRQEGLNQLAKLRNDMTLPLRLYVLADKYDVPALRLLARDRFYRAVELVWEEAECFPDVVDELYQTTPPTDTAMREIVCRLVAAVIHVPRVREKMRNVMMKHGDFAVGVMEYSIHLHTLFV</sequence>
<dbReference type="AlphaFoldDB" id="A0A8H5KDD9"/>
<evidence type="ECO:0000256" key="1">
    <source>
        <dbReference type="SAM" id="MobiDB-lite"/>
    </source>
</evidence>
<organism evidence="3 4">
    <name type="scientific">Fusarium pseudoanthophilum</name>
    <dbReference type="NCBI Taxonomy" id="48495"/>
    <lineage>
        <taxon>Eukaryota</taxon>
        <taxon>Fungi</taxon>
        <taxon>Dikarya</taxon>
        <taxon>Ascomycota</taxon>
        <taxon>Pezizomycotina</taxon>
        <taxon>Sordariomycetes</taxon>
        <taxon>Hypocreomycetidae</taxon>
        <taxon>Hypocreales</taxon>
        <taxon>Nectriaceae</taxon>
        <taxon>Fusarium</taxon>
        <taxon>Fusarium fujikuroi species complex</taxon>
    </lineage>
</organism>
<feature type="region of interest" description="Disordered" evidence="1">
    <location>
        <begin position="1"/>
        <end position="46"/>
    </location>
</feature>
<accession>A0A8H5KDD9</accession>
<keyword evidence="4" id="KW-1185">Reference proteome</keyword>
<dbReference type="Pfam" id="PF00651">
    <property type="entry name" value="BTB"/>
    <property type="match status" value="1"/>
</dbReference>
<dbReference type="Gene3D" id="3.30.710.10">
    <property type="entry name" value="Potassium Channel Kv1.1, Chain A"/>
    <property type="match status" value="1"/>
</dbReference>
<feature type="compositionally biased region" description="Acidic residues" evidence="1">
    <location>
        <begin position="177"/>
        <end position="206"/>
    </location>
</feature>
<dbReference type="CDD" id="cd18186">
    <property type="entry name" value="BTB_POZ_ZBTB_KLHL-like"/>
    <property type="match status" value="1"/>
</dbReference>
<feature type="compositionally biased region" description="Acidic residues" evidence="1">
    <location>
        <begin position="217"/>
        <end position="231"/>
    </location>
</feature>
<dbReference type="SMART" id="SM00225">
    <property type="entry name" value="BTB"/>
    <property type="match status" value="1"/>
</dbReference>
<dbReference type="PANTHER" id="PTHR47843:SF5">
    <property type="entry name" value="BTB_POZ DOMAIN PROTEIN"/>
    <property type="match status" value="1"/>
</dbReference>
<dbReference type="PROSITE" id="PS50097">
    <property type="entry name" value="BTB"/>
    <property type="match status" value="1"/>
</dbReference>
<feature type="compositionally biased region" description="Basic and acidic residues" evidence="1">
    <location>
        <begin position="244"/>
        <end position="253"/>
    </location>
</feature>
<dbReference type="PANTHER" id="PTHR47843">
    <property type="entry name" value="BTB DOMAIN-CONTAINING PROTEIN-RELATED"/>
    <property type="match status" value="1"/>
</dbReference>
<dbReference type="InterPro" id="IPR000210">
    <property type="entry name" value="BTB/POZ_dom"/>
</dbReference>
<feature type="region of interest" description="Disordered" evidence="1">
    <location>
        <begin position="171"/>
        <end position="253"/>
    </location>
</feature>
<name>A0A8H5KDD9_9HYPO</name>
<proteinExistence type="predicted"/>
<dbReference type="SUPFAM" id="SSF54695">
    <property type="entry name" value="POZ domain"/>
    <property type="match status" value="1"/>
</dbReference>
<comment type="caution">
    <text evidence="3">The sequence shown here is derived from an EMBL/GenBank/DDBJ whole genome shotgun (WGS) entry which is preliminary data.</text>
</comment>
<evidence type="ECO:0000259" key="2">
    <source>
        <dbReference type="PROSITE" id="PS50097"/>
    </source>
</evidence>
<reference evidence="3 4" key="1">
    <citation type="submission" date="2020-05" db="EMBL/GenBank/DDBJ databases">
        <title>Identification and distribution of gene clusters putatively required for synthesis of sphingolipid metabolism inhibitors in phylogenetically diverse species of the filamentous fungus Fusarium.</title>
        <authorList>
            <person name="Kim H.-S."/>
            <person name="Busman M."/>
            <person name="Brown D.W."/>
            <person name="Divon H."/>
            <person name="Uhlig S."/>
            <person name="Proctor R.H."/>
        </authorList>
    </citation>
    <scope>NUCLEOTIDE SEQUENCE [LARGE SCALE GENOMIC DNA]</scope>
    <source>
        <strain evidence="3 4">NRRL 25211</strain>
    </source>
</reference>
<dbReference type="EMBL" id="JAAOAR010000972">
    <property type="protein sequence ID" value="KAF5572219.1"/>
    <property type="molecule type" value="Genomic_DNA"/>
</dbReference>
<dbReference type="InterPro" id="IPR011333">
    <property type="entry name" value="SKP1/BTB/POZ_sf"/>
</dbReference>
<feature type="domain" description="BTB" evidence="2">
    <location>
        <begin position="80"/>
        <end position="141"/>
    </location>
</feature>
<feature type="compositionally biased region" description="Basic and acidic residues" evidence="1">
    <location>
        <begin position="11"/>
        <end position="25"/>
    </location>
</feature>
<gene>
    <name evidence="3" type="ORF">FPANT_13258</name>
</gene>